<dbReference type="PANTHER" id="PTHR33383:SF1">
    <property type="entry name" value="MEMBRANE PROTEIN INSERTION EFFICIENCY FACTOR-RELATED"/>
    <property type="match status" value="1"/>
</dbReference>
<keyword evidence="4" id="KW-1185">Reference proteome</keyword>
<sequence length="79" mass="8634">MKSLCLGAIRGYQRWISPLKPPACRFYPTCSCYAYTAIERFGLVTGGQLALGRLGRCHPFSPGGHDPVPERIGQPRGQA</sequence>
<dbReference type="AlphaFoldDB" id="A0A1J0A9X8"/>
<feature type="region of interest" description="Disordered" evidence="2">
    <location>
        <begin position="60"/>
        <end position="79"/>
    </location>
</feature>
<proteinExistence type="inferred from homology"/>
<dbReference type="SMART" id="SM01234">
    <property type="entry name" value="Haemolytic"/>
    <property type="match status" value="1"/>
</dbReference>
<comment type="similarity">
    <text evidence="1">Belongs to the UPF0161 family.</text>
</comment>
<dbReference type="Proteomes" id="UP000180235">
    <property type="component" value="Chromosome"/>
</dbReference>
<dbReference type="RefSeq" id="WP_071453436.1">
    <property type="nucleotide sequence ID" value="NZ_CP017675.1"/>
</dbReference>
<comment type="subcellular location">
    <subcellularLocation>
        <location evidence="1">Cell membrane</location>
        <topology evidence="1">Peripheral membrane protein</topology>
        <orientation evidence="1">Cytoplasmic side</orientation>
    </subcellularLocation>
</comment>
<evidence type="ECO:0000313" key="3">
    <source>
        <dbReference type="EMBL" id="APB32748.1"/>
    </source>
</evidence>
<keyword evidence="1" id="KW-0472">Membrane</keyword>
<dbReference type="Pfam" id="PF01809">
    <property type="entry name" value="YidD"/>
    <property type="match status" value="1"/>
</dbReference>
<dbReference type="STRING" id="1188229.GlitD10_0437"/>
<dbReference type="EMBL" id="CP017675">
    <property type="protein sequence ID" value="APB32748.1"/>
    <property type="molecule type" value="Genomic_DNA"/>
</dbReference>
<dbReference type="OrthoDB" id="9801753at2"/>
<evidence type="ECO:0000256" key="2">
    <source>
        <dbReference type="SAM" id="MobiDB-lite"/>
    </source>
</evidence>
<keyword evidence="1" id="KW-1003">Cell membrane</keyword>
<comment type="function">
    <text evidence="1">Could be involved in insertion of integral membrane proteins into the membrane.</text>
</comment>
<dbReference type="InterPro" id="IPR002696">
    <property type="entry name" value="Membr_insert_effic_factor_YidD"/>
</dbReference>
<dbReference type="NCBIfam" id="TIGR00278">
    <property type="entry name" value="membrane protein insertion efficiency factor YidD"/>
    <property type="match status" value="1"/>
</dbReference>
<dbReference type="HAMAP" id="MF_00386">
    <property type="entry name" value="UPF0161_YidD"/>
    <property type="match status" value="1"/>
</dbReference>
<organism evidence="3 4">
    <name type="scientific">Gloeomargarita lithophora Alchichica-D10</name>
    <dbReference type="NCBI Taxonomy" id="1188229"/>
    <lineage>
        <taxon>Bacteria</taxon>
        <taxon>Bacillati</taxon>
        <taxon>Cyanobacteriota</taxon>
        <taxon>Cyanophyceae</taxon>
        <taxon>Gloeomargaritales</taxon>
        <taxon>Gloeomargaritaceae</taxon>
        <taxon>Gloeomargarita</taxon>
    </lineage>
</organism>
<accession>A0A1J0A9X8</accession>
<evidence type="ECO:0000313" key="4">
    <source>
        <dbReference type="Proteomes" id="UP000180235"/>
    </source>
</evidence>
<dbReference type="PANTHER" id="PTHR33383">
    <property type="entry name" value="MEMBRANE PROTEIN INSERTION EFFICIENCY FACTOR-RELATED"/>
    <property type="match status" value="1"/>
</dbReference>
<protein>
    <recommendedName>
        <fullName evidence="1">Putative membrane protein insertion efficiency factor</fullName>
    </recommendedName>
</protein>
<reference evidence="3 4" key="1">
    <citation type="submission" date="2016-10" db="EMBL/GenBank/DDBJ databases">
        <title>Description of Gloeomargarita lithophora gen. nov., sp. nov., a thylakoid-bearing basal-branching cyanobacterium with intracellular carbonates, and proposal for Gloeomargaritales ord. nov.</title>
        <authorList>
            <person name="Moreira D."/>
            <person name="Tavera R."/>
            <person name="Benzerara K."/>
            <person name="Skouri-Panet F."/>
            <person name="Couradeau E."/>
            <person name="Gerard E."/>
            <person name="Loussert C."/>
            <person name="Novelo E."/>
            <person name="Zivanovic Y."/>
            <person name="Lopez-Garcia P."/>
        </authorList>
    </citation>
    <scope>NUCLEOTIDE SEQUENCE [LARGE SCALE GENOMIC DNA]</scope>
    <source>
        <strain evidence="3 4">D10</strain>
    </source>
</reference>
<dbReference type="KEGG" id="glt:GlitD10_0437"/>
<gene>
    <name evidence="3" type="ORF">GlitD10_0437</name>
</gene>
<evidence type="ECO:0000256" key="1">
    <source>
        <dbReference type="HAMAP-Rule" id="MF_00386"/>
    </source>
</evidence>
<name>A0A1J0A9X8_9CYAN</name>
<dbReference type="GO" id="GO:0005886">
    <property type="term" value="C:plasma membrane"/>
    <property type="evidence" value="ECO:0007669"/>
    <property type="project" value="UniProtKB-SubCell"/>
</dbReference>